<evidence type="ECO:0000256" key="3">
    <source>
        <dbReference type="ARBA" id="ARBA00023172"/>
    </source>
</evidence>
<dbReference type="Gene3D" id="1.10.150.130">
    <property type="match status" value="1"/>
</dbReference>
<reference evidence="5 6" key="1">
    <citation type="journal article" date="2019" name="Nat. Med.">
        <title>A library of human gut bacterial isolates paired with longitudinal multiomics data enables mechanistic microbiome research.</title>
        <authorList>
            <person name="Poyet M."/>
            <person name="Groussin M."/>
            <person name="Gibbons S.M."/>
            <person name="Avila-Pacheco J."/>
            <person name="Jiang X."/>
            <person name="Kearney S.M."/>
            <person name="Perrotta A.R."/>
            <person name="Berdy B."/>
            <person name="Zhao S."/>
            <person name="Lieberman T.D."/>
            <person name="Swanson P.K."/>
            <person name="Smith M."/>
            <person name="Roesemann S."/>
            <person name="Alexander J.E."/>
            <person name="Rich S.A."/>
            <person name="Livny J."/>
            <person name="Vlamakis H."/>
            <person name="Clish C."/>
            <person name="Bullock K."/>
            <person name="Deik A."/>
            <person name="Scott J."/>
            <person name="Pierce K.A."/>
            <person name="Xavier R.J."/>
            <person name="Alm E.J."/>
        </authorList>
    </citation>
    <scope>NUCLEOTIDE SEQUENCE [LARGE SCALE GENOMIC DNA]</scope>
    <source>
        <strain evidence="5 6">BIOML-A73</strain>
    </source>
</reference>
<accession>A0A4Q5DJE6</accession>
<dbReference type="InterPro" id="IPR050090">
    <property type="entry name" value="Tyrosine_recombinase_XerCD"/>
</dbReference>
<evidence type="ECO:0000256" key="1">
    <source>
        <dbReference type="ARBA" id="ARBA00008857"/>
    </source>
</evidence>
<dbReference type="PROSITE" id="PS51898">
    <property type="entry name" value="TYR_RECOMBINASE"/>
    <property type="match status" value="1"/>
</dbReference>
<dbReference type="Gene3D" id="1.10.443.10">
    <property type="entry name" value="Intergrase catalytic core"/>
    <property type="match status" value="1"/>
</dbReference>
<evidence type="ECO:0000259" key="4">
    <source>
        <dbReference type="PROSITE" id="PS51898"/>
    </source>
</evidence>
<dbReference type="InterPro" id="IPR013762">
    <property type="entry name" value="Integrase-like_cat_sf"/>
</dbReference>
<sequence length="406" mass="46577">MGRPKKALKVKEPIRLRERKLANGNLGLYLDIYVKGTRKYESLGLYLIPEKTPLDKQMNIHTRQVAEKIKADRIIALQERGIKQYEKIKQSNMSLLDWLRKYEQENFGFRPSTLKGRVDMRKKVEEYLEQQKTPYISMSEVDADFCRGFLRFLATAKNSVCTINERTISPGCAHHHQAVFNGALNKAVREGLLTANPMKSLDRKEKFQPSPEDREFLTIEELRSLMALPCSNEQVKKAFVFSCFTGLRLSDARTLTWRKVYKTPDGKTLYIHVFMQKTQKPNNIPLSQEALNCIQAKDNLDEPIFTLPASDATINYHVKKLVKAAGIEKKVSFHCSRHTFATMMLTLGVDIYTTSKLLGHTNVTTTAIYAKIVDKKKVDAMNLVNDLFTKDDNTENYEDRTTQPQA</sequence>
<name>A0A4Q5DJE6_9BACE</name>
<dbReference type="InterPro" id="IPR025269">
    <property type="entry name" value="SAM-like_dom"/>
</dbReference>
<dbReference type="InterPro" id="IPR002104">
    <property type="entry name" value="Integrase_catalytic"/>
</dbReference>
<dbReference type="EMBL" id="WDER01000070">
    <property type="protein sequence ID" value="KAB6079386.1"/>
    <property type="molecule type" value="Genomic_DNA"/>
</dbReference>
<evidence type="ECO:0000256" key="2">
    <source>
        <dbReference type="ARBA" id="ARBA00023125"/>
    </source>
</evidence>
<dbReference type="GO" id="GO:0006310">
    <property type="term" value="P:DNA recombination"/>
    <property type="evidence" value="ECO:0007669"/>
    <property type="project" value="UniProtKB-KW"/>
</dbReference>
<evidence type="ECO:0000313" key="6">
    <source>
        <dbReference type="Proteomes" id="UP000474077"/>
    </source>
</evidence>
<dbReference type="RefSeq" id="WP_149923627.1">
    <property type="nucleotide sequence ID" value="NZ_RCXZ01000012.1"/>
</dbReference>
<feature type="domain" description="Tyr recombinase" evidence="4">
    <location>
        <begin position="212"/>
        <end position="382"/>
    </location>
</feature>
<dbReference type="PANTHER" id="PTHR30349">
    <property type="entry name" value="PHAGE INTEGRASE-RELATED"/>
    <property type="match status" value="1"/>
</dbReference>
<evidence type="ECO:0000313" key="5">
    <source>
        <dbReference type="EMBL" id="KAB6079386.1"/>
    </source>
</evidence>
<dbReference type="Pfam" id="PF00589">
    <property type="entry name" value="Phage_integrase"/>
    <property type="match status" value="1"/>
</dbReference>
<dbReference type="PANTHER" id="PTHR30349:SF64">
    <property type="entry name" value="PROPHAGE INTEGRASE INTD-RELATED"/>
    <property type="match status" value="1"/>
</dbReference>
<dbReference type="AlphaFoldDB" id="A0A4Q5DJE6"/>
<dbReference type="SUPFAM" id="SSF56349">
    <property type="entry name" value="DNA breaking-rejoining enzymes"/>
    <property type="match status" value="1"/>
</dbReference>
<dbReference type="InterPro" id="IPR035386">
    <property type="entry name" value="Arm-DNA-bind_5"/>
</dbReference>
<keyword evidence="2" id="KW-0238">DNA-binding</keyword>
<dbReference type="Pfam" id="PF13102">
    <property type="entry name" value="Phage_int_SAM_5"/>
    <property type="match status" value="1"/>
</dbReference>
<dbReference type="CDD" id="cd01185">
    <property type="entry name" value="INTN1_C_like"/>
    <property type="match status" value="1"/>
</dbReference>
<dbReference type="InterPro" id="IPR010998">
    <property type="entry name" value="Integrase_recombinase_N"/>
</dbReference>
<dbReference type="GO" id="GO:0015074">
    <property type="term" value="P:DNA integration"/>
    <property type="evidence" value="ECO:0007669"/>
    <property type="project" value="InterPro"/>
</dbReference>
<comment type="caution">
    <text evidence="5">The sequence shown here is derived from an EMBL/GenBank/DDBJ whole genome shotgun (WGS) entry which is preliminary data.</text>
</comment>
<dbReference type="GO" id="GO:0003677">
    <property type="term" value="F:DNA binding"/>
    <property type="evidence" value="ECO:0007669"/>
    <property type="project" value="UniProtKB-KW"/>
</dbReference>
<protein>
    <submittedName>
        <fullName evidence="5">Site-specific integrase</fullName>
    </submittedName>
</protein>
<dbReference type="Pfam" id="PF17293">
    <property type="entry name" value="Arm-DNA-bind_5"/>
    <property type="match status" value="1"/>
</dbReference>
<organism evidence="5 6">
    <name type="scientific">Bacteroides xylanisolvens</name>
    <dbReference type="NCBI Taxonomy" id="371601"/>
    <lineage>
        <taxon>Bacteria</taxon>
        <taxon>Pseudomonadati</taxon>
        <taxon>Bacteroidota</taxon>
        <taxon>Bacteroidia</taxon>
        <taxon>Bacteroidales</taxon>
        <taxon>Bacteroidaceae</taxon>
        <taxon>Bacteroides</taxon>
    </lineage>
</organism>
<gene>
    <name evidence="5" type="ORF">GA560_19945</name>
</gene>
<dbReference type="Proteomes" id="UP000474077">
    <property type="component" value="Unassembled WGS sequence"/>
</dbReference>
<comment type="similarity">
    <text evidence="1">Belongs to the 'phage' integrase family.</text>
</comment>
<dbReference type="InterPro" id="IPR011010">
    <property type="entry name" value="DNA_brk_join_enz"/>
</dbReference>
<proteinExistence type="inferred from homology"/>
<keyword evidence="3" id="KW-0233">DNA recombination</keyword>